<feature type="transmembrane region" description="Helical" evidence="6">
    <location>
        <begin position="165"/>
        <end position="185"/>
    </location>
</feature>
<evidence type="ECO:0000256" key="1">
    <source>
        <dbReference type="ARBA" id="ARBA00004651"/>
    </source>
</evidence>
<comment type="caution">
    <text evidence="8">The sequence shown here is derived from an EMBL/GenBank/DDBJ whole genome shotgun (WGS) entry which is preliminary data.</text>
</comment>
<feature type="transmembrane region" description="Helical" evidence="6">
    <location>
        <begin position="106"/>
        <end position="127"/>
    </location>
</feature>
<feature type="transmembrane region" description="Helical" evidence="6">
    <location>
        <begin position="303"/>
        <end position="320"/>
    </location>
</feature>
<dbReference type="Pfam" id="PF07690">
    <property type="entry name" value="MFS_1"/>
    <property type="match status" value="1"/>
</dbReference>
<feature type="transmembrane region" description="Helical" evidence="6">
    <location>
        <begin position="332"/>
        <end position="350"/>
    </location>
</feature>
<name>A0ABS6H3R8_9PROT</name>
<dbReference type="EMBL" id="JAERQM010000001">
    <property type="protein sequence ID" value="MBU8543324.1"/>
    <property type="molecule type" value="Genomic_DNA"/>
</dbReference>
<evidence type="ECO:0000256" key="4">
    <source>
        <dbReference type="ARBA" id="ARBA00022989"/>
    </source>
</evidence>
<dbReference type="PANTHER" id="PTHR43124:SF3">
    <property type="entry name" value="CHLORAMPHENICOL EFFLUX PUMP RV0191"/>
    <property type="match status" value="1"/>
</dbReference>
<evidence type="ECO:0000259" key="7">
    <source>
        <dbReference type="PROSITE" id="PS50850"/>
    </source>
</evidence>
<dbReference type="InterPro" id="IPR050189">
    <property type="entry name" value="MFS_Efflux_Transporters"/>
</dbReference>
<keyword evidence="2" id="KW-1003">Cell membrane</keyword>
<evidence type="ECO:0000256" key="5">
    <source>
        <dbReference type="ARBA" id="ARBA00023136"/>
    </source>
</evidence>
<comment type="subcellular location">
    <subcellularLocation>
        <location evidence="1">Cell membrane</location>
        <topology evidence="1">Multi-pass membrane protein</topology>
    </subcellularLocation>
</comment>
<dbReference type="PANTHER" id="PTHR43124">
    <property type="entry name" value="PURINE EFFLUX PUMP PBUE"/>
    <property type="match status" value="1"/>
</dbReference>
<keyword evidence="3 6" id="KW-0812">Transmembrane</keyword>
<keyword evidence="4 6" id="KW-1133">Transmembrane helix</keyword>
<protein>
    <submittedName>
        <fullName evidence="8">MFS transporter</fullName>
    </submittedName>
</protein>
<organism evidence="8 9">
    <name type="scientific">Falsiroseomonas oleicola</name>
    <dbReference type="NCBI Taxonomy" id="2801474"/>
    <lineage>
        <taxon>Bacteria</taxon>
        <taxon>Pseudomonadati</taxon>
        <taxon>Pseudomonadota</taxon>
        <taxon>Alphaproteobacteria</taxon>
        <taxon>Acetobacterales</taxon>
        <taxon>Roseomonadaceae</taxon>
        <taxon>Falsiroseomonas</taxon>
    </lineage>
</organism>
<dbReference type="InterPro" id="IPR020846">
    <property type="entry name" value="MFS_dom"/>
</dbReference>
<feature type="transmembrane region" description="Helical" evidence="6">
    <location>
        <begin position="139"/>
        <end position="159"/>
    </location>
</feature>
<accession>A0ABS6H3R8</accession>
<feature type="domain" description="Major facilitator superfamily (MFS) profile" evidence="7">
    <location>
        <begin position="15"/>
        <end position="391"/>
    </location>
</feature>
<reference evidence="8 9" key="1">
    <citation type="submission" date="2021-01" db="EMBL/GenBank/DDBJ databases">
        <title>Roseomonas sp. nov, a bacterium isolated from an oil production mixture in Yumen Oilfield.</title>
        <authorList>
            <person name="Wu D."/>
        </authorList>
    </citation>
    <scope>NUCLEOTIDE SEQUENCE [LARGE SCALE GENOMIC DNA]</scope>
    <source>
        <strain evidence="8 9">ROY-5-3</strain>
    </source>
</reference>
<dbReference type="RefSeq" id="WP_216873599.1">
    <property type="nucleotide sequence ID" value="NZ_JAERQM010000001.1"/>
</dbReference>
<feature type="transmembrane region" description="Helical" evidence="6">
    <location>
        <begin position="282"/>
        <end position="297"/>
    </location>
</feature>
<proteinExistence type="predicted"/>
<keyword evidence="5 6" id="KW-0472">Membrane</keyword>
<evidence type="ECO:0000256" key="3">
    <source>
        <dbReference type="ARBA" id="ARBA00022692"/>
    </source>
</evidence>
<feature type="transmembrane region" description="Helical" evidence="6">
    <location>
        <begin position="219"/>
        <end position="243"/>
    </location>
</feature>
<feature type="transmembrane region" description="Helical" evidence="6">
    <location>
        <begin position="81"/>
        <end position="100"/>
    </location>
</feature>
<dbReference type="PROSITE" id="PS50850">
    <property type="entry name" value="MFS"/>
    <property type="match status" value="1"/>
</dbReference>
<dbReference type="InterPro" id="IPR011701">
    <property type="entry name" value="MFS"/>
</dbReference>
<gene>
    <name evidence="8" type="ORF">JJQ90_06380</name>
</gene>
<evidence type="ECO:0000313" key="9">
    <source>
        <dbReference type="Proteomes" id="UP000689967"/>
    </source>
</evidence>
<dbReference type="Proteomes" id="UP000689967">
    <property type="component" value="Unassembled WGS sequence"/>
</dbReference>
<keyword evidence="9" id="KW-1185">Reference proteome</keyword>
<sequence length="391" mass="40196">MADPPERRSSETRRLILVLGLACLASALAMRAFDPLVGELAAEFSATPATIALLSTAFALPYALVQPVLGPLGDAAGKQRVIRICLLLLAVALAITAMAPDLLSLTLLRILAGAAAGGIFPLAIASIGDQVPIERRQVALSRLLVAGLTGSSGGALLSAMLEPWIGWRGVTLVCAAAALAAVPMLRADRSRPELRGPRLNLADALRRYGQIIAQPAARVLYACVFLEGMFIFGIFPFIAPLLAERGQGGVAEAGLAVAFFGVGGFVFAALAGLMLRRMGQSRMVVLGGALAALGLLAQALAPVAAVLIGGCLLLGLGFYMMHSSIQTRVTEVAPMARGSAVALHAFSFFLGQSLGPAAMGAGRAALGAEWALAVSAAGVLGLGFWLARRGR</sequence>
<feature type="transmembrane region" description="Helical" evidence="6">
    <location>
        <begin position="370"/>
        <end position="387"/>
    </location>
</feature>
<evidence type="ECO:0000256" key="2">
    <source>
        <dbReference type="ARBA" id="ARBA00022475"/>
    </source>
</evidence>
<feature type="transmembrane region" description="Helical" evidence="6">
    <location>
        <begin position="47"/>
        <end position="69"/>
    </location>
</feature>
<feature type="transmembrane region" description="Helical" evidence="6">
    <location>
        <begin position="255"/>
        <end position="275"/>
    </location>
</feature>
<evidence type="ECO:0000313" key="8">
    <source>
        <dbReference type="EMBL" id="MBU8543324.1"/>
    </source>
</evidence>
<evidence type="ECO:0000256" key="6">
    <source>
        <dbReference type="SAM" id="Phobius"/>
    </source>
</evidence>